<evidence type="ECO:0000313" key="2">
    <source>
        <dbReference type="EMBL" id="VXD24359.1"/>
    </source>
</evidence>
<reference evidence="2 3" key="1">
    <citation type="submission" date="2019-10" db="EMBL/GenBank/DDBJ databases">
        <authorList>
            <consortium name="Genoscope - CEA"/>
            <person name="William W."/>
        </authorList>
    </citation>
    <scope>NUCLEOTIDE SEQUENCE [LARGE SCALE GENOMIC DNA]</scope>
    <source>
        <strain evidence="2">BBR_PRJEB10994</strain>
    </source>
</reference>
<evidence type="ECO:0000313" key="3">
    <source>
        <dbReference type="Proteomes" id="UP000182190"/>
    </source>
</evidence>
<dbReference type="EMBL" id="CZCS02000003">
    <property type="protein sequence ID" value="VXD10674.1"/>
    <property type="molecule type" value="Genomic_DNA"/>
</dbReference>
<accession>A0A7Z9BZA6</accession>
<keyword evidence="3" id="KW-1185">Reference proteome</keyword>
<name>A0A7Z9BZA6_9CYAN</name>
<dbReference type="Proteomes" id="UP000182190">
    <property type="component" value="Unassembled WGS sequence"/>
</dbReference>
<comment type="caution">
    <text evidence="2">The sequence shown here is derived from an EMBL/GenBank/DDBJ whole genome shotgun (WGS) entry which is preliminary data.</text>
</comment>
<dbReference type="AlphaFoldDB" id="A0A7Z9BZA6"/>
<evidence type="ECO:0000313" key="1">
    <source>
        <dbReference type="EMBL" id="VXD10674.1"/>
    </source>
</evidence>
<dbReference type="EMBL" id="CZCS02000222">
    <property type="protein sequence ID" value="VXD24359.1"/>
    <property type="molecule type" value="Genomic_DNA"/>
</dbReference>
<protein>
    <submittedName>
        <fullName evidence="2">Uncharacterized protein</fullName>
    </submittedName>
</protein>
<gene>
    <name evidence="1" type="ORF">PL9631_1000019</name>
    <name evidence="2" type="ORF">PL9631_790078</name>
</gene>
<organism evidence="2 3">
    <name type="scientific">Planktothrix paucivesiculata PCC 9631</name>
    <dbReference type="NCBI Taxonomy" id="671071"/>
    <lineage>
        <taxon>Bacteria</taxon>
        <taxon>Bacillati</taxon>
        <taxon>Cyanobacteriota</taxon>
        <taxon>Cyanophyceae</taxon>
        <taxon>Oscillatoriophycideae</taxon>
        <taxon>Oscillatoriales</taxon>
        <taxon>Microcoleaceae</taxon>
        <taxon>Planktothrix</taxon>
    </lineage>
</organism>
<dbReference type="RefSeq" id="WP_083621920.1">
    <property type="nucleotide sequence ID" value="NZ_LR735018.1"/>
</dbReference>
<proteinExistence type="predicted"/>
<sequence>MATTIKQIITIKIEVFNPESLKVYNNDGYDSEIYYNPVYFGANRKPKNLIATTLKWRGDSQSLRQHIWADFKRCFWKKDQSSFSDPIQNLTRAGIDNNNKVSIPCMGIVTPILLIESEAYRPHAEVVVKAANFLAFLMNKQEELDYLQFRELLASFGIIES</sequence>